<evidence type="ECO:0000256" key="5">
    <source>
        <dbReference type="PIRNR" id="PIRNR038471"/>
    </source>
</evidence>
<dbReference type="InterPro" id="IPR055342">
    <property type="entry name" value="MreC_beta-barrel_core"/>
</dbReference>
<organism evidence="9 10">
    <name type="scientific">Siminovitchia terrae</name>
    <name type="common">Bacillus terrae</name>
    <dbReference type="NCBI Taxonomy" id="1914933"/>
    <lineage>
        <taxon>Bacteria</taxon>
        <taxon>Bacillati</taxon>
        <taxon>Bacillota</taxon>
        <taxon>Bacilli</taxon>
        <taxon>Bacillales</taxon>
        <taxon>Bacillaceae</taxon>
        <taxon>Siminovitchia</taxon>
    </lineage>
</organism>
<gene>
    <name evidence="9" type="primary">mreC</name>
    <name evidence="9" type="ORF">D5F11_013040</name>
    <name evidence="8" type="ORF">J6TS1_02180</name>
</gene>
<dbReference type="Pfam" id="PF04085">
    <property type="entry name" value="MreC"/>
    <property type="match status" value="1"/>
</dbReference>
<reference evidence="9 10" key="1">
    <citation type="submission" date="2018-12" db="EMBL/GenBank/DDBJ databases">
        <authorList>
            <person name="Sun L."/>
            <person name="Chen Z."/>
        </authorList>
    </citation>
    <scope>NUCLEOTIDE SEQUENCE [LARGE SCALE GENOMIC DNA]</scope>
    <source>
        <strain evidence="9 10">LMG 29736</strain>
    </source>
</reference>
<dbReference type="OrthoDB" id="9792313at2"/>
<evidence type="ECO:0000313" key="11">
    <source>
        <dbReference type="Proteomes" id="UP000680670"/>
    </source>
</evidence>
<keyword evidence="11" id="KW-1185">Reference proteome</keyword>
<comment type="function">
    <text evidence="5">Involved in formation and maintenance of cell shape.</text>
</comment>
<dbReference type="GO" id="GO:0005886">
    <property type="term" value="C:plasma membrane"/>
    <property type="evidence" value="ECO:0007669"/>
    <property type="project" value="TreeGrafter"/>
</dbReference>
<keyword evidence="3 5" id="KW-0133">Cell shape</keyword>
<evidence type="ECO:0000256" key="4">
    <source>
        <dbReference type="ARBA" id="ARBA00032089"/>
    </source>
</evidence>
<dbReference type="EMBL" id="QYTW02000012">
    <property type="protein sequence ID" value="RST59278.1"/>
    <property type="molecule type" value="Genomic_DNA"/>
</dbReference>
<keyword evidence="6" id="KW-0175">Coiled coil</keyword>
<sequence>MPNFFLNKRLIILLIGIIILVSLIGFSLRDRENISRPEQFVKDIVGFGQSLAAKPAHKFAGFFENIDDLQNTYTENKKLKARLEGLAKLEKEIADLKKDNNELREVLKKKESLGDFTPIQATVIGRTPDRWYEQIIIDKGKKSGIQPDMAVITGKGLIGKVVSTSEMTSTIELLSSDNARYRVAAEIQIKGKKSVYGLIDGYDQEKKMIIMKDLPIDQDKLKAGQNVVTSGMGGIFPKGLDVGKVEELKLDQFGLTQTAYVKPSADFYDFEHVMVVSRSMMGAEDKGEE</sequence>
<evidence type="ECO:0000313" key="10">
    <source>
        <dbReference type="Proteomes" id="UP000287296"/>
    </source>
</evidence>
<evidence type="ECO:0000256" key="3">
    <source>
        <dbReference type="ARBA" id="ARBA00022960"/>
    </source>
</evidence>
<dbReference type="AlphaFoldDB" id="A0A429X765"/>
<dbReference type="PANTHER" id="PTHR34138:SF1">
    <property type="entry name" value="CELL SHAPE-DETERMINING PROTEIN MREC"/>
    <property type="match status" value="1"/>
</dbReference>
<feature type="coiled-coil region" evidence="6">
    <location>
        <begin position="69"/>
        <end position="113"/>
    </location>
</feature>
<dbReference type="Proteomes" id="UP000680670">
    <property type="component" value="Unassembled WGS sequence"/>
</dbReference>
<dbReference type="InterPro" id="IPR007221">
    <property type="entry name" value="MreC"/>
</dbReference>
<dbReference type="PANTHER" id="PTHR34138">
    <property type="entry name" value="CELL SHAPE-DETERMINING PROTEIN MREC"/>
    <property type="match status" value="1"/>
</dbReference>
<evidence type="ECO:0000313" key="9">
    <source>
        <dbReference type="EMBL" id="RST59278.1"/>
    </source>
</evidence>
<dbReference type="Gene3D" id="2.40.10.340">
    <property type="entry name" value="Rod shape-determining protein MreC, domain 1"/>
    <property type="match status" value="1"/>
</dbReference>
<proteinExistence type="inferred from homology"/>
<evidence type="ECO:0000313" key="8">
    <source>
        <dbReference type="EMBL" id="GIN94348.1"/>
    </source>
</evidence>
<dbReference type="Gene3D" id="1.20.5.490">
    <property type="entry name" value="Single helix bin"/>
    <property type="match status" value="1"/>
</dbReference>
<name>A0A429X765_SIMTE</name>
<feature type="domain" description="Rod shape-determining protein MreC beta-barrel core" evidence="7">
    <location>
        <begin position="123"/>
        <end position="276"/>
    </location>
</feature>
<dbReference type="InterPro" id="IPR042175">
    <property type="entry name" value="Cell/Rod_MreC_2"/>
</dbReference>
<protein>
    <recommendedName>
        <fullName evidence="2 5">Cell shape-determining protein MreC</fullName>
    </recommendedName>
    <alternativeName>
        <fullName evidence="4 5">Cell shape protein MreC</fullName>
    </alternativeName>
</protein>
<evidence type="ECO:0000256" key="6">
    <source>
        <dbReference type="SAM" id="Coils"/>
    </source>
</evidence>
<dbReference type="InterPro" id="IPR042177">
    <property type="entry name" value="Cell/Rod_1"/>
</dbReference>
<dbReference type="GO" id="GO:0008360">
    <property type="term" value="P:regulation of cell shape"/>
    <property type="evidence" value="ECO:0007669"/>
    <property type="project" value="UniProtKB-KW"/>
</dbReference>
<reference evidence="8 11" key="2">
    <citation type="submission" date="2021-03" db="EMBL/GenBank/DDBJ databases">
        <title>Antimicrobial resistance genes in bacteria isolated from Japanese honey, and their potential for conferring macrolide and lincosamide resistance in the American foulbrood pathogen Paenibacillus larvae.</title>
        <authorList>
            <person name="Okamoto M."/>
            <person name="Kumagai M."/>
            <person name="Kanamori H."/>
            <person name="Takamatsu D."/>
        </authorList>
    </citation>
    <scope>NUCLEOTIDE SEQUENCE [LARGE SCALE GENOMIC DNA]</scope>
    <source>
        <strain evidence="8 11">J6TS1</strain>
    </source>
</reference>
<evidence type="ECO:0000256" key="1">
    <source>
        <dbReference type="ARBA" id="ARBA00009369"/>
    </source>
</evidence>
<dbReference type="Proteomes" id="UP000287296">
    <property type="component" value="Unassembled WGS sequence"/>
</dbReference>
<dbReference type="EMBL" id="BORJ01000001">
    <property type="protein sequence ID" value="GIN94348.1"/>
    <property type="molecule type" value="Genomic_DNA"/>
</dbReference>
<dbReference type="Gene3D" id="2.40.10.350">
    <property type="entry name" value="Rod shape-determining protein MreC, domain 2"/>
    <property type="match status" value="1"/>
</dbReference>
<accession>A0A429X765</accession>
<dbReference type="PIRSF" id="PIRSF038471">
    <property type="entry name" value="MreC"/>
    <property type="match status" value="1"/>
</dbReference>
<dbReference type="NCBIfam" id="TIGR00219">
    <property type="entry name" value="mreC"/>
    <property type="match status" value="1"/>
</dbReference>
<comment type="similarity">
    <text evidence="1 5">Belongs to the MreC family.</text>
</comment>
<dbReference type="RefSeq" id="WP_120116243.1">
    <property type="nucleotide sequence ID" value="NZ_BORI01000003.1"/>
</dbReference>
<comment type="caution">
    <text evidence="9">The sequence shown here is derived from an EMBL/GenBank/DDBJ whole genome shotgun (WGS) entry which is preliminary data.</text>
</comment>
<evidence type="ECO:0000259" key="7">
    <source>
        <dbReference type="Pfam" id="PF04085"/>
    </source>
</evidence>
<evidence type="ECO:0000256" key="2">
    <source>
        <dbReference type="ARBA" id="ARBA00013855"/>
    </source>
</evidence>